<evidence type="ECO:0000256" key="7">
    <source>
        <dbReference type="SAM" id="SignalP"/>
    </source>
</evidence>
<reference evidence="9 10" key="1">
    <citation type="journal article" date="2006" name="J. Bacteriol.">
        <title>The genome sequence of the obligately chemolithoautotrophic, facultatively anaerobic bacterium Thiobacillus denitrificans.</title>
        <authorList>
            <person name="Beller H.R."/>
            <person name="Chain P.S."/>
            <person name="Letain T.E."/>
            <person name="Chakicherla A."/>
            <person name="Larimer F.W."/>
            <person name="Richardson P.M."/>
            <person name="Coleman M.A."/>
            <person name="Wood A.P."/>
            <person name="Kelly D.P."/>
        </authorList>
    </citation>
    <scope>NUCLEOTIDE SEQUENCE [LARGE SCALE GENOMIC DNA]</scope>
    <source>
        <strain evidence="9 10">ATCC 25259</strain>
    </source>
</reference>
<dbReference type="eggNOG" id="COG3439">
    <property type="taxonomic scope" value="Bacteria"/>
</dbReference>
<dbReference type="InterPro" id="IPR036909">
    <property type="entry name" value="Cyt_c-like_dom_sf"/>
</dbReference>
<dbReference type="EMBL" id="CP000116">
    <property type="protein sequence ID" value="AAZ98498.1"/>
    <property type="molecule type" value="Genomic_DNA"/>
</dbReference>
<keyword evidence="1" id="KW-0813">Transport</keyword>
<proteinExistence type="predicted"/>
<feature type="domain" description="Cytochrome c" evidence="8">
    <location>
        <begin position="114"/>
        <end position="209"/>
    </location>
</feature>
<dbReference type="AlphaFoldDB" id="Q3SFV8"/>
<dbReference type="InterPro" id="IPR051811">
    <property type="entry name" value="Cytochrome_c550/c551-like"/>
</dbReference>
<evidence type="ECO:0000313" key="9">
    <source>
        <dbReference type="EMBL" id="AAZ98498.1"/>
    </source>
</evidence>
<dbReference type="Pfam" id="PF00034">
    <property type="entry name" value="Cytochrom_C"/>
    <property type="match status" value="1"/>
</dbReference>
<dbReference type="Gene3D" id="1.10.760.10">
    <property type="entry name" value="Cytochrome c-like domain"/>
    <property type="match status" value="2"/>
</dbReference>
<evidence type="ECO:0000256" key="3">
    <source>
        <dbReference type="ARBA" id="ARBA00022723"/>
    </source>
</evidence>
<name>Q3SFV8_THIDA</name>
<protein>
    <submittedName>
        <fullName evidence="9">Putative cytochrome c</fullName>
    </submittedName>
</protein>
<evidence type="ECO:0000256" key="4">
    <source>
        <dbReference type="ARBA" id="ARBA00022982"/>
    </source>
</evidence>
<dbReference type="Proteomes" id="UP000008291">
    <property type="component" value="Chromosome"/>
</dbReference>
<dbReference type="Gene3D" id="3.30.310.70">
    <property type="entry name" value="TT1751-like domain"/>
    <property type="match status" value="1"/>
</dbReference>
<dbReference type="InterPro" id="IPR009056">
    <property type="entry name" value="Cyt_c-like_dom"/>
</dbReference>
<evidence type="ECO:0000256" key="2">
    <source>
        <dbReference type="ARBA" id="ARBA00022617"/>
    </source>
</evidence>
<evidence type="ECO:0000256" key="5">
    <source>
        <dbReference type="ARBA" id="ARBA00023004"/>
    </source>
</evidence>
<dbReference type="Pfam" id="PF03625">
    <property type="entry name" value="DUF302"/>
    <property type="match status" value="1"/>
</dbReference>
<dbReference type="KEGG" id="tbd:Tbd_2545"/>
<keyword evidence="4" id="KW-0249">Electron transport</keyword>
<evidence type="ECO:0000256" key="1">
    <source>
        <dbReference type="ARBA" id="ARBA00022448"/>
    </source>
</evidence>
<dbReference type="GO" id="GO:0020037">
    <property type="term" value="F:heme binding"/>
    <property type="evidence" value="ECO:0007669"/>
    <property type="project" value="InterPro"/>
</dbReference>
<gene>
    <name evidence="9" type="ordered locus">Tbd_2545</name>
</gene>
<feature type="domain" description="Cytochrome c" evidence="8">
    <location>
        <begin position="22"/>
        <end position="100"/>
    </location>
</feature>
<sequence>MLMRLLLLASFVAGLAPSMLQAAAVDGARLYGRNCAACHGVNGTGGIGVPLALPAFQAAVSDDYLRKTIRYGRPGRVMPAFAHLDKAEVEAIVRHVRGWNKGGTAVFSEQPVKGDPARGKQLFAKHCAACHGADGEGGKGTGVTFSRPRDLLIMAPALHNPGFLKAASDAMIKATLMHGREGTPMVSFLKQGLTEKDIDDIVSHVRNFEKEPLPGSAKILKVGSPVIVRDSDYDFDTTVENVKRAVSNNNFFYGRVQTLEYGLTKPENENPKQVIVYFCNISMLNQALAIDPRVGMFLPCRVTILENAGKVQVMSVNPNVLSRLFNNSELNRLCDEMTKSYTAILEEATL</sequence>
<feature type="chain" id="PRO_5004228811" evidence="7">
    <location>
        <begin position="23"/>
        <end position="350"/>
    </location>
</feature>
<evidence type="ECO:0000313" key="10">
    <source>
        <dbReference type="Proteomes" id="UP000008291"/>
    </source>
</evidence>
<dbReference type="STRING" id="292415.Tbd_2545"/>
<dbReference type="SUPFAM" id="SSF103247">
    <property type="entry name" value="TT1751-like"/>
    <property type="match status" value="1"/>
</dbReference>
<keyword evidence="5 6" id="KW-0408">Iron</keyword>
<dbReference type="GO" id="GO:0046872">
    <property type="term" value="F:metal ion binding"/>
    <property type="evidence" value="ECO:0007669"/>
    <property type="project" value="UniProtKB-KW"/>
</dbReference>
<dbReference type="PANTHER" id="PTHR37823">
    <property type="entry name" value="CYTOCHROME C-553-LIKE"/>
    <property type="match status" value="1"/>
</dbReference>
<dbReference type="InterPro" id="IPR035923">
    <property type="entry name" value="TT1751-like_sf"/>
</dbReference>
<dbReference type="GO" id="GO:0009055">
    <property type="term" value="F:electron transfer activity"/>
    <property type="evidence" value="ECO:0007669"/>
    <property type="project" value="InterPro"/>
</dbReference>
<dbReference type="HOGENOM" id="CLU_792102_0_0_4"/>
<dbReference type="OrthoDB" id="9809720at2"/>
<organism evidence="9 10">
    <name type="scientific">Thiobacillus denitrificans (strain ATCC 25259 / T1)</name>
    <dbReference type="NCBI Taxonomy" id="292415"/>
    <lineage>
        <taxon>Bacteria</taxon>
        <taxon>Pseudomonadati</taxon>
        <taxon>Pseudomonadota</taxon>
        <taxon>Betaproteobacteria</taxon>
        <taxon>Nitrosomonadales</taxon>
        <taxon>Thiobacillaceae</taxon>
        <taxon>Thiobacillus</taxon>
    </lineage>
</organism>
<evidence type="ECO:0000256" key="6">
    <source>
        <dbReference type="PROSITE-ProRule" id="PRU00433"/>
    </source>
</evidence>
<dbReference type="RefSeq" id="WP_011313057.1">
    <property type="nucleotide sequence ID" value="NC_007404.1"/>
</dbReference>
<keyword evidence="2 6" id="KW-0349">Heme</keyword>
<feature type="signal peptide" evidence="7">
    <location>
        <begin position="1"/>
        <end position="22"/>
    </location>
</feature>
<dbReference type="SUPFAM" id="SSF46626">
    <property type="entry name" value="Cytochrome c"/>
    <property type="match status" value="2"/>
</dbReference>
<dbReference type="eggNOG" id="COG2010">
    <property type="taxonomic scope" value="Bacteria"/>
</dbReference>
<dbReference type="CDD" id="cd14797">
    <property type="entry name" value="DUF302"/>
    <property type="match status" value="1"/>
</dbReference>
<dbReference type="PANTHER" id="PTHR37823:SF1">
    <property type="entry name" value="CYTOCHROME C-553-LIKE"/>
    <property type="match status" value="1"/>
</dbReference>
<keyword evidence="7" id="KW-0732">Signal</keyword>
<evidence type="ECO:0000259" key="8">
    <source>
        <dbReference type="PROSITE" id="PS51007"/>
    </source>
</evidence>
<keyword evidence="10" id="KW-1185">Reference proteome</keyword>
<keyword evidence="3 6" id="KW-0479">Metal-binding</keyword>
<accession>Q3SFV8</accession>
<dbReference type="PROSITE" id="PS51007">
    <property type="entry name" value="CYTC"/>
    <property type="match status" value="2"/>
</dbReference>
<dbReference type="Pfam" id="PF13442">
    <property type="entry name" value="Cytochrome_CBB3"/>
    <property type="match status" value="1"/>
</dbReference>
<dbReference type="InterPro" id="IPR005180">
    <property type="entry name" value="DUF302"/>
</dbReference>